<keyword evidence="3" id="KW-1003">Cell membrane</keyword>
<evidence type="ECO:0000256" key="8">
    <source>
        <dbReference type="RuleBase" id="RU280814"/>
    </source>
</evidence>
<dbReference type="Pfam" id="PF16178">
    <property type="entry name" value="Anoct_dimer"/>
    <property type="match status" value="1"/>
</dbReference>
<dbReference type="GO" id="GO:0005229">
    <property type="term" value="F:intracellularly calcium-gated chloride channel activity"/>
    <property type="evidence" value="ECO:0000318"/>
    <property type="project" value="GO_Central"/>
</dbReference>
<feature type="transmembrane region" description="Helical" evidence="8">
    <location>
        <begin position="542"/>
        <end position="561"/>
    </location>
</feature>
<protein>
    <recommendedName>
        <fullName evidence="8">Anoctamin</fullName>
    </recommendedName>
</protein>
<feature type="transmembrane region" description="Helical" evidence="8">
    <location>
        <begin position="992"/>
        <end position="1021"/>
    </location>
</feature>
<keyword evidence="6 8" id="KW-0472">Membrane</keyword>
<comment type="subcellular location">
    <subcellularLocation>
        <location evidence="1">Cell membrane</location>
        <topology evidence="1">Multi-pass membrane protein</topology>
    </subcellularLocation>
    <subcellularLocation>
        <location evidence="8">Membrane</location>
        <topology evidence="8">Multi-pass membrane protein</topology>
    </subcellularLocation>
</comment>
<reference evidence="13" key="1">
    <citation type="submission" date="2025-08" db="UniProtKB">
        <authorList>
            <consortium name="RefSeq"/>
        </authorList>
    </citation>
    <scope>IDENTIFICATION</scope>
    <source>
        <strain evidence="13">J_2021</strain>
        <tissue evidence="13">Erythrocytes</tissue>
    </source>
</reference>
<feature type="transmembrane region" description="Helical" evidence="8">
    <location>
        <begin position="465"/>
        <end position="489"/>
    </location>
</feature>
<feature type="transmembrane region" description="Helical" evidence="8">
    <location>
        <begin position="842"/>
        <end position="865"/>
    </location>
</feature>
<feature type="non-terminal residue" evidence="13">
    <location>
        <position position="1"/>
    </location>
</feature>
<dbReference type="RefSeq" id="XP_018107468.2">
    <property type="nucleotide sequence ID" value="XM_018251979.2"/>
</dbReference>
<dbReference type="KEGG" id="xla:108710812"/>
<dbReference type="GO" id="GO:0046983">
    <property type="term" value="F:protein dimerization activity"/>
    <property type="evidence" value="ECO:0007669"/>
    <property type="project" value="InterPro"/>
</dbReference>
<dbReference type="PANTHER" id="PTHR12308:SF20">
    <property type="entry name" value="ANOCTAMIN-2"/>
    <property type="match status" value="1"/>
</dbReference>
<feature type="transmembrane region" description="Helical" evidence="8">
    <location>
        <begin position="669"/>
        <end position="688"/>
    </location>
</feature>
<dbReference type="InterPro" id="IPR032394">
    <property type="entry name" value="Anoct_dimer"/>
</dbReference>
<evidence type="ECO:0000256" key="6">
    <source>
        <dbReference type="ARBA" id="ARBA00023136"/>
    </source>
</evidence>
<keyword evidence="4 8" id="KW-0812">Transmembrane</keyword>
<dbReference type="GO" id="GO:1902476">
    <property type="term" value="P:chloride transmembrane transport"/>
    <property type="evidence" value="ECO:0000318"/>
    <property type="project" value="GO_Central"/>
</dbReference>
<keyword evidence="7" id="KW-0325">Glycoprotein</keyword>
<dbReference type="GO" id="GO:0005886">
    <property type="term" value="C:plasma membrane"/>
    <property type="evidence" value="ECO:0000318"/>
    <property type="project" value="GO_Central"/>
</dbReference>
<evidence type="ECO:0000256" key="1">
    <source>
        <dbReference type="ARBA" id="ARBA00004651"/>
    </source>
</evidence>
<feature type="domain" description="Anoctamin dimerisation" evidence="11">
    <location>
        <begin position="240"/>
        <end position="451"/>
    </location>
</feature>
<evidence type="ECO:0000256" key="7">
    <source>
        <dbReference type="ARBA" id="ARBA00023180"/>
    </source>
</evidence>
<comment type="similarity">
    <text evidence="2 8">Belongs to the anoctamin family.</text>
</comment>
<proteinExistence type="inferred from homology"/>
<evidence type="ECO:0000256" key="4">
    <source>
        <dbReference type="ARBA" id="ARBA00022692"/>
    </source>
</evidence>
<sequence>LAAVAFCLKEIPTEKELASSPFHRLRQVRNKSRLHTVAATQSYPISTLVSTPSSQISLCKMEAPLTDIPLTVNAAQNGHIQRTTGESCPPPKTKYLTVTQYLPEAYTHQGNVNGAFDASNSPDAHIYSVVNNYVDGNQPIKQSGMHFGDGKRKVDYVLAYHYRHRSSHQNGSPGSHRPPAVIVSNGNSITPEEVGKTPQQSLPGDLHHQSNQKENIHNHQKHKNSDHPHSENGNQPHHPDGVVVVEINHHDALEEEKKIQRGEFEQNLMEAGLELEKDPEAKSQGLSFVRIHAPWLVLSREAEFLKIKVPTKKMYEVKQDTGILRKLYALWNKCTKILQPKVPQLSENTKMKHLSYPFSRDKLHLYNIKDKDTFFDNATRSRIVYEILKRTSSVKAKYSMGITTLIANNVYDSAYPLHDGDYDHNKNETNERMLLHREWARYGAFYKYQPIDLIRKYFGEKIGLYFAWLGLYTWLLIPASLVGIIVFLYGCATIDDDIPSQEMCDQQEGFIMCPLCDKACDYWKLSSACSTARASHLFDNPATVFFSVFMALWATLFLEYWKRLQMRLSYFWDLTGLEEEEERIKEHPRPEYETKLLLMREKSKGNGKNENKKEKLTWRDRIPAYLVNFSAILFMIALTFSAVFGVIIYRITTAAALAVSTSEVTRSNVRVTVTATAVIINLVVILILDEIYGSVAKWLTEIEVPKTEKTFEERLILKAFLLKFVNSYASIFYVAFFKGRFVGRPGSYAYIFHDYRMEECAPGGCLIELCIQLSIIMLGKQLIQNNLFEIGIPKLKKLYRKFKDERPEPDESNLNNSKEPQQWVRDYALEPFTGLTPEYMEMIIQFGFVTLFVASFPLAPVFALLNNIIEVRLDAKKFVTELRRPDAVRSKDIGIWYNILSGIGKFSVIINAFVISVTSDFIPRLVYQYMYSENGTMHGFINHTLSYFNVSHLKPGTLPENTQFLQNIEICRYKDYREPPSSPNQYDFSKQYWTILAVRLAFVILFQNLVMFLSAVVDWLIPDIPKDISEQIKKEKTMLVNVFLKEEHKKLQLIENFLMHDKQRSKSENRGRRNRAASFCQFNRSHRGSFTSFSSHHTDV</sequence>
<feature type="transmembrane region" description="Helical" evidence="8">
    <location>
        <begin position="622"/>
        <end position="649"/>
    </location>
</feature>
<feature type="region of interest" description="Disordered" evidence="9">
    <location>
        <begin position="165"/>
        <end position="241"/>
    </location>
</feature>
<dbReference type="Pfam" id="PF04547">
    <property type="entry name" value="Anoctamin"/>
    <property type="match status" value="1"/>
</dbReference>
<dbReference type="AlphaFoldDB" id="A0A8J0UQ16"/>
<evidence type="ECO:0000256" key="9">
    <source>
        <dbReference type="SAM" id="MobiDB-lite"/>
    </source>
</evidence>
<keyword evidence="12" id="KW-1185">Reference proteome</keyword>
<evidence type="ECO:0000313" key="13">
    <source>
        <dbReference type="RefSeq" id="XP_018107468.2"/>
    </source>
</evidence>
<dbReference type="InterPro" id="IPR049452">
    <property type="entry name" value="Anoctamin_TM"/>
</dbReference>
<dbReference type="InterPro" id="IPR007632">
    <property type="entry name" value="Anoctamin"/>
</dbReference>
<evidence type="ECO:0000313" key="12">
    <source>
        <dbReference type="Proteomes" id="UP000186698"/>
    </source>
</evidence>
<keyword evidence="5 8" id="KW-1133">Transmembrane helix</keyword>
<evidence type="ECO:0000256" key="5">
    <source>
        <dbReference type="ARBA" id="ARBA00022989"/>
    </source>
</evidence>
<dbReference type="CTD" id="108710812"/>
<evidence type="ECO:0000256" key="2">
    <source>
        <dbReference type="ARBA" id="ARBA00009671"/>
    </source>
</evidence>
<feature type="transmembrane region" description="Helical" evidence="8">
    <location>
        <begin position="715"/>
        <end position="736"/>
    </location>
</feature>
<dbReference type="Proteomes" id="UP000186698">
    <property type="component" value="Chromosome 3L"/>
</dbReference>
<evidence type="ECO:0000259" key="11">
    <source>
        <dbReference type="Pfam" id="PF16178"/>
    </source>
</evidence>
<organism evidence="12 13">
    <name type="scientific">Xenopus laevis</name>
    <name type="common">African clawed frog</name>
    <dbReference type="NCBI Taxonomy" id="8355"/>
    <lineage>
        <taxon>Eukaryota</taxon>
        <taxon>Metazoa</taxon>
        <taxon>Chordata</taxon>
        <taxon>Craniata</taxon>
        <taxon>Vertebrata</taxon>
        <taxon>Euteleostomi</taxon>
        <taxon>Amphibia</taxon>
        <taxon>Batrachia</taxon>
        <taxon>Anura</taxon>
        <taxon>Pipoidea</taxon>
        <taxon>Pipidae</taxon>
        <taxon>Xenopodinae</taxon>
        <taxon>Xenopus</taxon>
        <taxon>Xenopus</taxon>
    </lineage>
</organism>
<name>A0A8J0UQ16_XENLA</name>
<dbReference type="PANTHER" id="PTHR12308">
    <property type="entry name" value="ANOCTAMIN"/>
    <property type="match status" value="1"/>
</dbReference>
<feature type="domain" description="Anoctamin transmembrane" evidence="10">
    <location>
        <begin position="454"/>
        <end position="1035"/>
    </location>
</feature>
<dbReference type="OrthoDB" id="296386at2759"/>
<dbReference type="GeneID" id="108710812"/>
<feature type="transmembrane region" description="Helical" evidence="8">
    <location>
        <begin position="893"/>
        <end position="915"/>
    </location>
</feature>
<evidence type="ECO:0000259" key="10">
    <source>
        <dbReference type="Pfam" id="PF04547"/>
    </source>
</evidence>
<gene>
    <name evidence="13" type="primary">ano2.L</name>
</gene>
<accession>A0A8J0UQ16</accession>
<evidence type="ECO:0000256" key="3">
    <source>
        <dbReference type="ARBA" id="ARBA00022475"/>
    </source>
</evidence>